<dbReference type="PANTHER" id="PTHR43311">
    <property type="entry name" value="GLUTAMATE--TRNA LIGASE"/>
    <property type="match status" value="1"/>
</dbReference>
<dbReference type="Pfam" id="PF00749">
    <property type="entry name" value="tRNA-synt_1c"/>
    <property type="match status" value="1"/>
</dbReference>
<dbReference type="GO" id="GO:0006424">
    <property type="term" value="P:glutamyl-tRNA aminoacylation"/>
    <property type="evidence" value="ECO:0007669"/>
    <property type="project" value="TreeGrafter"/>
</dbReference>
<evidence type="ECO:0000256" key="5">
    <source>
        <dbReference type="ARBA" id="ARBA00022840"/>
    </source>
</evidence>
<dbReference type="PANTHER" id="PTHR43311:SF1">
    <property type="entry name" value="GLUTAMYL-Q TRNA(ASP) SYNTHETASE"/>
    <property type="match status" value="1"/>
</dbReference>
<dbReference type="EMBL" id="QYBB01000020">
    <property type="protein sequence ID" value="RYC30833.1"/>
    <property type="molecule type" value="Genomic_DNA"/>
</dbReference>
<dbReference type="PRINTS" id="PR00987">
    <property type="entry name" value="TRNASYNTHGLU"/>
</dbReference>
<dbReference type="InterPro" id="IPR014729">
    <property type="entry name" value="Rossmann-like_a/b/a_fold"/>
</dbReference>
<keyword evidence="5 7" id="KW-0067">ATP-binding</keyword>
<evidence type="ECO:0000256" key="4">
    <source>
        <dbReference type="ARBA" id="ARBA00022833"/>
    </source>
</evidence>
<evidence type="ECO:0000256" key="2">
    <source>
        <dbReference type="ARBA" id="ARBA00022723"/>
    </source>
</evidence>
<dbReference type="PROSITE" id="PS00178">
    <property type="entry name" value="AA_TRNA_LIGASE_I"/>
    <property type="match status" value="1"/>
</dbReference>
<protein>
    <submittedName>
        <fullName evidence="9">tRNA glutamyl-Q(34) synthetase GluQRS</fullName>
        <ecNumber evidence="9">6.1.1.-</ecNumber>
    </submittedName>
</protein>
<dbReference type="GO" id="GO:0005524">
    <property type="term" value="F:ATP binding"/>
    <property type="evidence" value="ECO:0007669"/>
    <property type="project" value="UniProtKB-KW"/>
</dbReference>
<evidence type="ECO:0000259" key="8">
    <source>
        <dbReference type="Pfam" id="PF00749"/>
    </source>
</evidence>
<reference evidence="9 10" key="1">
    <citation type="submission" date="2018-12" db="EMBL/GenBank/DDBJ databases">
        <authorList>
            <person name="Grouzdev D.S."/>
            <person name="Krutkina M.S."/>
        </authorList>
    </citation>
    <scope>NUCLEOTIDE SEQUENCE [LARGE SCALE GENOMIC DNA]</scope>
    <source>
        <strain evidence="9 10">RmlP026</strain>
    </source>
</reference>
<dbReference type="GO" id="GO:0005829">
    <property type="term" value="C:cytosol"/>
    <property type="evidence" value="ECO:0007669"/>
    <property type="project" value="TreeGrafter"/>
</dbReference>
<dbReference type="InterPro" id="IPR001412">
    <property type="entry name" value="aa-tRNA-synth_I_CS"/>
</dbReference>
<evidence type="ECO:0000256" key="6">
    <source>
        <dbReference type="ARBA" id="ARBA00023146"/>
    </source>
</evidence>
<dbReference type="InterPro" id="IPR049940">
    <property type="entry name" value="GluQ/Sye"/>
</dbReference>
<dbReference type="NCBIfam" id="NF004315">
    <property type="entry name" value="PRK05710.1-4"/>
    <property type="match status" value="1"/>
</dbReference>
<dbReference type="EC" id="6.1.1.-" evidence="9"/>
<gene>
    <name evidence="9" type="ORF">D3273_16730</name>
</gene>
<dbReference type="RefSeq" id="WP_129228032.1">
    <property type="nucleotide sequence ID" value="NZ_QYBB01000020.1"/>
</dbReference>
<accession>A0A4Q2U2W3</accession>
<dbReference type="AlphaFoldDB" id="A0A4Q2U2W3"/>
<keyword evidence="4" id="KW-0862">Zinc</keyword>
<keyword evidence="3 7" id="KW-0547">Nucleotide-binding</keyword>
<evidence type="ECO:0000256" key="3">
    <source>
        <dbReference type="ARBA" id="ARBA00022741"/>
    </source>
</evidence>
<sequence>MTDHEAERGGARVFRFAPSPNGLLHLGHALSALINRDAAAAAGGTLLLRLEDIDRERCREAYAAAIVDDLGWLGVAWPEPPRRQSEHFPLYRSALDRLAARGLVYPCFCTRGAVLAASAARAAADGRPRPVDPDGAPLYPGTCRHLPPAERARRLAEGSPAALRLDVAKALAEDAAPLAWRECGDGGGGDAPARDVAADPATWGDALLARREVPTSYHLSVVVDDAAQGVTDVVRGVDLFGATALHRLLQRLLGLPAPRYHHHRLVLDAGGQKLSKSRGAPSLRDLRGEGLTPADIRRRVGLPA</sequence>
<reference evidence="9 10" key="2">
    <citation type="submission" date="2019-02" db="EMBL/GenBank/DDBJ databases">
        <title>'Lichenibacterium ramalinii' gen. nov. sp. nov., 'Lichenibacterium minor' gen. nov. sp. nov.</title>
        <authorList>
            <person name="Pankratov T."/>
        </authorList>
    </citation>
    <scope>NUCLEOTIDE SEQUENCE [LARGE SCALE GENOMIC DNA]</scope>
    <source>
        <strain evidence="9 10">RmlP026</strain>
    </source>
</reference>
<feature type="domain" description="Glutamyl/glutaminyl-tRNA synthetase class Ib catalytic" evidence="8">
    <location>
        <begin position="14"/>
        <end position="293"/>
    </location>
</feature>
<dbReference type="Gene3D" id="3.40.50.620">
    <property type="entry name" value="HUPs"/>
    <property type="match status" value="1"/>
</dbReference>
<comment type="similarity">
    <text evidence="7">Belongs to the class-I aminoacyl-tRNA synthetase family.</text>
</comment>
<keyword evidence="10" id="KW-1185">Reference proteome</keyword>
<dbReference type="Proteomes" id="UP000290759">
    <property type="component" value="Unassembled WGS sequence"/>
</dbReference>
<comment type="caution">
    <text evidence="9">The sequence shown here is derived from an EMBL/GenBank/DDBJ whole genome shotgun (WGS) entry which is preliminary data.</text>
</comment>
<proteinExistence type="inferred from homology"/>
<keyword evidence="6 7" id="KW-0030">Aminoacyl-tRNA synthetase</keyword>
<dbReference type="SUPFAM" id="SSF52374">
    <property type="entry name" value="Nucleotidylyl transferase"/>
    <property type="match status" value="1"/>
</dbReference>
<dbReference type="OrthoDB" id="9807503at2"/>
<dbReference type="InterPro" id="IPR000924">
    <property type="entry name" value="Glu/Gln-tRNA-synth"/>
</dbReference>
<evidence type="ECO:0000256" key="7">
    <source>
        <dbReference type="RuleBase" id="RU363037"/>
    </source>
</evidence>
<keyword evidence="2" id="KW-0479">Metal-binding</keyword>
<name>A0A4Q2U2W3_9HYPH</name>
<organism evidence="9 10">
    <name type="scientific">Lichenibacterium minor</name>
    <dbReference type="NCBI Taxonomy" id="2316528"/>
    <lineage>
        <taxon>Bacteria</taxon>
        <taxon>Pseudomonadati</taxon>
        <taxon>Pseudomonadota</taxon>
        <taxon>Alphaproteobacteria</taxon>
        <taxon>Hyphomicrobiales</taxon>
        <taxon>Lichenihabitantaceae</taxon>
        <taxon>Lichenibacterium</taxon>
    </lineage>
</organism>
<dbReference type="GO" id="GO:0004818">
    <property type="term" value="F:glutamate-tRNA ligase activity"/>
    <property type="evidence" value="ECO:0007669"/>
    <property type="project" value="TreeGrafter"/>
</dbReference>
<keyword evidence="7" id="KW-0648">Protein biosynthesis</keyword>
<keyword evidence="1 7" id="KW-0436">Ligase</keyword>
<evidence type="ECO:0000313" key="10">
    <source>
        <dbReference type="Proteomes" id="UP000290759"/>
    </source>
</evidence>
<evidence type="ECO:0000256" key="1">
    <source>
        <dbReference type="ARBA" id="ARBA00022598"/>
    </source>
</evidence>
<dbReference type="InterPro" id="IPR020058">
    <property type="entry name" value="Glu/Gln-tRNA-synth_Ib_cat-dom"/>
</dbReference>
<evidence type="ECO:0000313" key="9">
    <source>
        <dbReference type="EMBL" id="RYC30833.1"/>
    </source>
</evidence>